<gene>
    <name evidence="1" type="ORF">QGN23_13285</name>
</gene>
<keyword evidence="2" id="KW-1185">Reference proteome</keyword>
<sequence length="50" mass="5681">MKSLITELLEISKACHLTFDEVFTIAYNYGLVDSFANITTEFFKNTKGSK</sequence>
<reference evidence="1 2" key="1">
    <citation type="submission" date="2023-05" db="EMBL/GenBank/DDBJ databases">
        <title>Genomic insight into Chryseobacterium sp. wdc7 isolated forest soil (Gotjawal).</title>
        <authorList>
            <person name="Park S.-J."/>
        </authorList>
    </citation>
    <scope>NUCLEOTIDE SEQUENCE [LARGE SCALE GENOMIC DNA]</scope>
    <source>
        <strain evidence="2">wdc7</strain>
    </source>
</reference>
<organism evidence="1 2">
    <name type="scientific">Chryseobacterium gotjawalense</name>
    <dbReference type="NCBI Taxonomy" id="3042315"/>
    <lineage>
        <taxon>Bacteria</taxon>
        <taxon>Pseudomonadati</taxon>
        <taxon>Bacteroidota</taxon>
        <taxon>Flavobacteriia</taxon>
        <taxon>Flavobacteriales</taxon>
        <taxon>Weeksellaceae</taxon>
        <taxon>Chryseobacterium group</taxon>
        <taxon>Chryseobacterium</taxon>
    </lineage>
</organism>
<evidence type="ECO:0000313" key="1">
    <source>
        <dbReference type="EMBL" id="WHF51382.1"/>
    </source>
</evidence>
<dbReference type="Proteomes" id="UP001241656">
    <property type="component" value="Chromosome"/>
</dbReference>
<proteinExistence type="predicted"/>
<evidence type="ECO:0000313" key="2">
    <source>
        <dbReference type="Proteomes" id="UP001241656"/>
    </source>
</evidence>
<accession>A0ABY8REB6</accession>
<dbReference type="RefSeq" id="WP_282904725.1">
    <property type="nucleotide sequence ID" value="NZ_CP124855.1"/>
</dbReference>
<name>A0ABY8REB6_9FLAO</name>
<protein>
    <submittedName>
        <fullName evidence="1">Uncharacterized protein</fullName>
    </submittedName>
</protein>
<dbReference type="EMBL" id="CP124855">
    <property type="protein sequence ID" value="WHF51382.1"/>
    <property type="molecule type" value="Genomic_DNA"/>
</dbReference>